<evidence type="ECO:0000256" key="1">
    <source>
        <dbReference type="ARBA" id="ARBA00006739"/>
    </source>
</evidence>
<dbReference type="SUPFAM" id="SSF53448">
    <property type="entry name" value="Nucleotide-diphospho-sugar transferases"/>
    <property type="match status" value="1"/>
</dbReference>
<gene>
    <name evidence="5" type="ORF">A2982_03105</name>
</gene>
<feature type="domain" description="Glycosyltransferase 2-like" evidence="4">
    <location>
        <begin position="4"/>
        <end position="137"/>
    </location>
</feature>
<accession>A0A1F4V1W0</accession>
<keyword evidence="3" id="KW-0808">Transferase</keyword>
<evidence type="ECO:0000259" key="4">
    <source>
        <dbReference type="Pfam" id="PF00535"/>
    </source>
</evidence>
<proteinExistence type="inferred from homology"/>
<reference evidence="5 6" key="1">
    <citation type="journal article" date="2016" name="Nat. Commun.">
        <title>Thousands of microbial genomes shed light on interconnected biogeochemical processes in an aquifer system.</title>
        <authorList>
            <person name="Anantharaman K."/>
            <person name="Brown C.T."/>
            <person name="Hug L.A."/>
            <person name="Sharon I."/>
            <person name="Castelle C.J."/>
            <person name="Probst A.J."/>
            <person name="Thomas B.C."/>
            <person name="Singh A."/>
            <person name="Wilkins M.J."/>
            <person name="Karaoz U."/>
            <person name="Brodie E.L."/>
            <person name="Williams K.H."/>
            <person name="Hubbard S.S."/>
            <person name="Banfield J.F."/>
        </authorList>
    </citation>
    <scope>NUCLEOTIDE SEQUENCE [LARGE SCALE GENOMIC DNA]</scope>
</reference>
<dbReference type="Gene3D" id="3.90.550.10">
    <property type="entry name" value="Spore Coat Polysaccharide Biosynthesis Protein SpsA, Chain A"/>
    <property type="match status" value="1"/>
</dbReference>
<dbReference type="InterPro" id="IPR001173">
    <property type="entry name" value="Glyco_trans_2-like"/>
</dbReference>
<sequence>MSASVIITAFREQKTICKAIESIAESSKISGLEVIVVSPDSETIKAAEKCTAKYNDRDRKIRFLILKDDGKGKPAALNMAVQKAQGEILVFTDGDMYVDSKAISNILPYFEDKSVGGVSGHIVSLDSKDTLFGYFSHVFCEAAHQKRLKGGFTPMSGYLYAIRNIKRIFPINENLRAEDAYISHKILQMGYKIKYAKDSLAYVHFPKNLNDWLNQKTRSLGGNIQAASYFKTNPSKSLTIKPPSQSALYKKNLETATPGEIFRQEQSSLRGITQDLKMFFFPIVFAKSTKEFLFSLILYPLRLYLWIRIYFQHFTNSYSKGAWKRIESSKVHG</sequence>
<comment type="similarity">
    <text evidence="1">Belongs to the glycosyltransferase 2 family.</text>
</comment>
<evidence type="ECO:0000313" key="6">
    <source>
        <dbReference type="Proteomes" id="UP000178771"/>
    </source>
</evidence>
<dbReference type="PANTHER" id="PTHR43630">
    <property type="entry name" value="POLY-BETA-1,6-N-ACETYL-D-GLUCOSAMINE SYNTHASE"/>
    <property type="match status" value="1"/>
</dbReference>
<protein>
    <recommendedName>
        <fullName evidence="4">Glycosyltransferase 2-like domain-containing protein</fullName>
    </recommendedName>
</protein>
<dbReference type="Pfam" id="PF00535">
    <property type="entry name" value="Glycos_transf_2"/>
    <property type="match status" value="1"/>
</dbReference>
<evidence type="ECO:0000313" key="5">
    <source>
        <dbReference type="EMBL" id="OGC51149.1"/>
    </source>
</evidence>
<dbReference type="GO" id="GO:0016757">
    <property type="term" value="F:glycosyltransferase activity"/>
    <property type="evidence" value="ECO:0007669"/>
    <property type="project" value="UniProtKB-KW"/>
</dbReference>
<comment type="caution">
    <text evidence="5">The sequence shown here is derived from an EMBL/GenBank/DDBJ whole genome shotgun (WGS) entry which is preliminary data.</text>
</comment>
<dbReference type="EMBL" id="MEVH01000030">
    <property type="protein sequence ID" value="OGC51149.1"/>
    <property type="molecule type" value="Genomic_DNA"/>
</dbReference>
<evidence type="ECO:0000256" key="3">
    <source>
        <dbReference type="ARBA" id="ARBA00022679"/>
    </source>
</evidence>
<dbReference type="AlphaFoldDB" id="A0A1F4V1W0"/>
<evidence type="ECO:0000256" key="2">
    <source>
        <dbReference type="ARBA" id="ARBA00022676"/>
    </source>
</evidence>
<dbReference type="InterPro" id="IPR029044">
    <property type="entry name" value="Nucleotide-diphossugar_trans"/>
</dbReference>
<dbReference type="Proteomes" id="UP000178771">
    <property type="component" value="Unassembled WGS sequence"/>
</dbReference>
<name>A0A1F4V1W0_UNCKA</name>
<keyword evidence="2" id="KW-0328">Glycosyltransferase</keyword>
<dbReference type="STRING" id="1802624.A2982_03105"/>
<dbReference type="PANTHER" id="PTHR43630:SF1">
    <property type="entry name" value="POLY-BETA-1,6-N-ACETYL-D-GLUCOSAMINE SYNTHASE"/>
    <property type="match status" value="1"/>
</dbReference>
<organism evidence="5 6">
    <name type="scientific">candidate division WWE3 bacterium RIFCSPLOWO2_01_FULL_39_13</name>
    <dbReference type="NCBI Taxonomy" id="1802624"/>
    <lineage>
        <taxon>Bacteria</taxon>
        <taxon>Katanobacteria</taxon>
    </lineage>
</organism>